<name>A0A2P2J267_RHIMU</name>
<organism evidence="1">
    <name type="scientific">Rhizophora mucronata</name>
    <name type="common">Asiatic mangrove</name>
    <dbReference type="NCBI Taxonomy" id="61149"/>
    <lineage>
        <taxon>Eukaryota</taxon>
        <taxon>Viridiplantae</taxon>
        <taxon>Streptophyta</taxon>
        <taxon>Embryophyta</taxon>
        <taxon>Tracheophyta</taxon>
        <taxon>Spermatophyta</taxon>
        <taxon>Magnoliopsida</taxon>
        <taxon>eudicotyledons</taxon>
        <taxon>Gunneridae</taxon>
        <taxon>Pentapetalae</taxon>
        <taxon>rosids</taxon>
        <taxon>fabids</taxon>
        <taxon>Malpighiales</taxon>
        <taxon>Rhizophoraceae</taxon>
        <taxon>Rhizophora</taxon>
    </lineage>
</organism>
<accession>A0A2P2J267</accession>
<sequence length="90" mass="10235">MGPKPNEKGEKELNLLIFGHTKTGRRVSSACSVTTMTHKGVVCARNDGLNVLSCCFEGKLRPKRRPMRDAFSSSCTRRRWRRRGRVNVML</sequence>
<protein>
    <submittedName>
        <fullName evidence="1">Uncharacterized protein</fullName>
    </submittedName>
</protein>
<proteinExistence type="predicted"/>
<dbReference type="EMBL" id="GGEC01007085">
    <property type="protein sequence ID" value="MBW87568.1"/>
    <property type="molecule type" value="Transcribed_RNA"/>
</dbReference>
<dbReference type="EMBL" id="GGEC01007086">
    <property type="protein sequence ID" value="MBW87569.1"/>
    <property type="molecule type" value="Transcribed_RNA"/>
</dbReference>
<dbReference type="AlphaFoldDB" id="A0A2P2J267"/>
<reference evidence="1" key="1">
    <citation type="submission" date="2018-02" db="EMBL/GenBank/DDBJ databases">
        <title>Rhizophora mucronata_Transcriptome.</title>
        <authorList>
            <person name="Meera S.P."/>
            <person name="Sreeshan A."/>
            <person name="Augustine A."/>
        </authorList>
    </citation>
    <scope>NUCLEOTIDE SEQUENCE</scope>
    <source>
        <tissue evidence="1">Leaf</tissue>
    </source>
</reference>
<evidence type="ECO:0000313" key="1">
    <source>
        <dbReference type="EMBL" id="MBW87569.1"/>
    </source>
</evidence>